<feature type="compositionally biased region" description="Low complexity" evidence="1">
    <location>
        <begin position="79"/>
        <end position="88"/>
    </location>
</feature>
<comment type="caution">
    <text evidence="2">The sequence shown here is derived from an EMBL/GenBank/DDBJ whole genome shotgun (WGS) entry which is preliminary data.</text>
</comment>
<evidence type="ECO:0000313" key="3">
    <source>
        <dbReference type="Proteomes" id="UP000811609"/>
    </source>
</evidence>
<evidence type="ECO:0000313" key="2">
    <source>
        <dbReference type="EMBL" id="KAG6660899.1"/>
    </source>
</evidence>
<protein>
    <submittedName>
        <fullName evidence="2">Uncharacterized protein</fullName>
    </submittedName>
</protein>
<accession>A0A8T1R2Y4</accession>
<gene>
    <name evidence="2" type="ORF">CIPAW_03G136900</name>
</gene>
<reference evidence="2" key="1">
    <citation type="submission" date="2020-12" db="EMBL/GenBank/DDBJ databases">
        <title>WGS assembly of Carya illinoinensis cv. Pawnee.</title>
        <authorList>
            <person name="Platts A."/>
            <person name="Shu S."/>
            <person name="Wright S."/>
            <person name="Barry K."/>
            <person name="Edger P."/>
            <person name="Pires J.C."/>
            <person name="Schmutz J."/>
        </authorList>
    </citation>
    <scope>NUCLEOTIDE SEQUENCE</scope>
    <source>
        <tissue evidence="2">Leaf</tissue>
    </source>
</reference>
<organism evidence="2 3">
    <name type="scientific">Carya illinoinensis</name>
    <name type="common">Pecan</name>
    <dbReference type="NCBI Taxonomy" id="32201"/>
    <lineage>
        <taxon>Eukaryota</taxon>
        <taxon>Viridiplantae</taxon>
        <taxon>Streptophyta</taxon>
        <taxon>Embryophyta</taxon>
        <taxon>Tracheophyta</taxon>
        <taxon>Spermatophyta</taxon>
        <taxon>Magnoliopsida</taxon>
        <taxon>eudicotyledons</taxon>
        <taxon>Gunneridae</taxon>
        <taxon>Pentapetalae</taxon>
        <taxon>rosids</taxon>
        <taxon>fabids</taxon>
        <taxon>Fagales</taxon>
        <taxon>Juglandaceae</taxon>
        <taxon>Carya</taxon>
    </lineage>
</organism>
<proteinExistence type="predicted"/>
<name>A0A8T1R2Y4_CARIL</name>
<sequence length="114" mass="13101">MKSQIKTQENRTFKVPNYSLLEAIEKHSIKENQTFPHAKLKLFLSLTTKHHKNSKSNFLFGFHHPSRQPNRVQAWPNFFKKNLKNPNLGESQSSNPSPGSTKTNQKPPPPQSKP</sequence>
<dbReference type="Proteomes" id="UP000811609">
    <property type="component" value="Chromosome 3"/>
</dbReference>
<feature type="compositionally biased region" description="Polar residues" evidence="1">
    <location>
        <begin position="89"/>
        <end position="105"/>
    </location>
</feature>
<dbReference type="EMBL" id="CM031811">
    <property type="protein sequence ID" value="KAG6660899.1"/>
    <property type="molecule type" value="Genomic_DNA"/>
</dbReference>
<dbReference type="AlphaFoldDB" id="A0A8T1R2Y4"/>
<evidence type="ECO:0000256" key="1">
    <source>
        <dbReference type="SAM" id="MobiDB-lite"/>
    </source>
</evidence>
<feature type="region of interest" description="Disordered" evidence="1">
    <location>
        <begin position="79"/>
        <end position="114"/>
    </location>
</feature>
<keyword evidence="3" id="KW-1185">Reference proteome</keyword>